<feature type="region of interest" description="Disordered" evidence="1">
    <location>
        <begin position="78"/>
        <end position="113"/>
    </location>
</feature>
<dbReference type="AlphaFoldDB" id="A0A8D8WWT1"/>
<feature type="compositionally biased region" description="Basic and acidic residues" evidence="1">
    <location>
        <begin position="103"/>
        <end position="113"/>
    </location>
</feature>
<dbReference type="EMBL" id="HBUF01232779">
    <property type="protein sequence ID" value="CAG6674041.1"/>
    <property type="molecule type" value="Transcribed_RNA"/>
</dbReference>
<sequence>MTRRILSGSDPTNVSSTLRLKNPWKISSDSTSPYEVMRSNSQSPFGNLSVELKRWNLVFQWIHLSLCAQGSLRKFQGNLSSVTTGRKTRVTSPSSQSRGRASHVCEDKRQALR</sequence>
<evidence type="ECO:0000313" key="2">
    <source>
        <dbReference type="EMBL" id="CAG6674043.1"/>
    </source>
</evidence>
<name>A0A8D8WWT1_9HEMI</name>
<proteinExistence type="predicted"/>
<feature type="compositionally biased region" description="Polar residues" evidence="1">
    <location>
        <begin position="78"/>
        <end position="99"/>
    </location>
</feature>
<accession>A0A8D8WWT1</accession>
<evidence type="ECO:0000256" key="1">
    <source>
        <dbReference type="SAM" id="MobiDB-lite"/>
    </source>
</evidence>
<protein>
    <submittedName>
        <fullName evidence="2">Uncharacterized protein</fullName>
    </submittedName>
</protein>
<organism evidence="2">
    <name type="scientific">Cacopsylla melanoneura</name>
    <dbReference type="NCBI Taxonomy" id="428564"/>
    <lineage>
        <taxon>Eukaryota</taxon>
        <taxon>Metazoa</taxon>
        <taxon>Ecdysozoa</taxon>
        <taxon>Arthropoda</taxon>
        <taxon>Hexapoda</taxon>
        <taxon>Insecta</taxon>
        <taxon>Pterygota</taxon>
        <taxon>Neoptera</taxon>
        <taxon>Paraneoptera</taxon>
        <taxon>Hemiptera</taxon>
        <taxon>Sternorrhyncha</taxon>
        <taxon>Psylloidea</taxon>
        <taxon>Psyllidae</taxon>
        <taxon>Psyllinae</taxon>
        <taxon>Cacopsylla</taxon>
    </lineage>
</organism>
<dbReference type="EMBL" id="HBUF01232781">
    <property type="protein sequence ID" value="CAG6674043.1"/>
    <property type="molecule type" value="Transcribed_RNA"/>
</dbReference>
<reference evidence="2" key="1">
    <citation type="submission" date="2021-05" db="EMBL/GenBank/DDBJ databases">
        <authorList>
            <person name="Alioto T."/>
            <person name="Alioto T."/>
            <person name="Gomez Garrido J."/>
        </authorList>
    </citation>
    <scope>NUCLEOTIDE SEQUENCE</scope>
</reference>